<dbReference type="EMBL" id="JABCSC020000005">
    <property type="protein sequence ID" value="NSL56721.1"/>
    <property type="molecule type" value="Genomic_DNA"/>
</dbReference>
<organism evidence="1 2">
    <name type="scientific">Uliginosibacterium aquaticum</name>
    <dbReference type="NCBI Taxonomy" id="2731212"/>
    <lineage>
        <taxon>Bacteria</taxon>
        <taxon>Pseudomonadati</taxon>
        <taxon>Pseudomonadota</taxon>
        <taxon>Betaproteobacteria</taxon>
        <taxon>Rhodocyclales</taxon>
        <taxon>Zoogloeaceae</taxon>
        <taxon>Uliginosibacterium</taxon>
    </lineage>
</organism>
<dbReference type="RefSeq" id="WP_170023028.1">
    <property type="nucleotide sequence ID" value="NZ_JABCSC020000005.1"/>
</dbReference>
<gene>
    <name evidence="1" type="ORF">HJ583_016935</name>
</gene>
<keyword evidence="2" id="KW-1185">Reference proteome</keyword>
<protein>
    <submittedName>
        <fullName evidence="1">Uncharacterized protein</fullName>
    </submittedName>
</protein>
<proteinExistence type="predicted"/>
<dbReference type="Proteomes" id="UP000778523">
    <property type="component" value="Unassembled WGS sequence"/>
</dbReference>
<accession>A0ABX2IIW1</accession>
<reference evidence="1 2" key="1">
    <citation type="submission" date="2020-06" db="EMBL/GenBank/DDBJ databases">
        <title>Draft genome of Uliginosibacterium sp. IMCC34675.</title>
        <authorList>
            <person name="Song J."/>
        </authorList>
    </citation>
    <scope>NUCLEOTIDE SEQUENCE [LARGE SCALE GENOMIC DNA]</scope>
    <source>
        <strain evidence="1 2">IMCC34675</strain>
    </source>
</reference>
<evidence type="ECO:0000313" key="2">
    <source>
        <dbReference type="Proteomes" id="UP000778523"/>
    </source>
</evidence>
<comment type="caution">
    <text evidence="1">The sequence shown here is derived from an EMBL/GenBank/DDBJ whole genome shotgun (WGS) entry which is preliminary data.</text>
</comment>
<name>A0ABX2IIW1_9RHOO</name>
<evidence type="ECO:0000313" key="1">
    <source>
        <dbReference type="EMBL" id="NSL56721.1"/>
    </source>
</evidence>
<sequence>MTVVDLASRRPLTSLPLDAYVPGVAHAVSADWGPSIAALAAQIGQGSGADLQVTVADEWARYWIFIVPEGVSRLEELQALAATRFEALFGVSTQGWCMLADWRATGAILVCALPEKLVNALQAAGLKGWRVRSIQPSAVRLLGAFARQIPDECWVAVYGRHGVLLARVAQGEVVHVRRHPLSKVIDVERLEDLLEAEILRLGGEAPPVLCVLGIEPPLEPDSKLAGMRLLMLQQNEEAGRTVRSEAGTLALQGVRG</sequence>